<dbReference type="InterPro" id="IPR027417">
    <property type="entry name" value="P-loop_NTPase"/>
</dbReference>
<evidence type="ECO:0000259" key="11">
    <source>
        <dbReference type="PROSITE" id="PS50929"/>
    </source>
</evidence>
<reference evidence="12 13" key="1">
    <citation type="submission" date="2020-08" db="EMBL/GenBank/DDBJ databases">
        <title>Draft genome sequencing of an Anaerocolumna strain isolated from anoxic soil subjected to BSD treatment.</title>
        <authorList>
            <person name="Uek A."/>
            <person name="Tonouchi A."/>
        </authorList>
    </citation>
    <scope>NUCLEOTIDE SEQUENCE [LARGE SCALE GENOMIC DNA]</scope>
    <source>
        <strain evidence="12 13">CTTW</strain>
    </source>
</reference>
<dbReference type="GO" id="GO:0005524">
    <property type="term" value="F:ATP binding"/>
    <property type="evidence" value="ECO:0007669"/>
    <property type="project" value="UniProtKB-KW"/>
</dbReference>
<evidence type="ECO:0000256" key="8">
    <source>
        <dbReference type="ARBA" id="ARBA00023136"/>
    </source>
</evidence>
<evidence type="ECO:0000313" key="12">
    <source>
        <dbReference type="EMBL" id="BCK00788.1"/>
    </source>
</evidence>
<evidence type="ECO:0000256" key="2">
    <source>
        <dbReference type="ARBA" id="ARBA00022448"/>
    </source>
</evidence>
<keyword evidence="6" id="KW-0067">ATP-binding</keyword>
<dbReference type="Pfam" id="PF00005">
    <property type="entry name" value="ABC_tran"/>
    <property type="match status" value="1"/>
</dbReference>
<dbReference type="Gene3D" id="3.40.50.300">
    <property type="entry name" value="P-loop containing nucleotide triphosphate hydrolases"/>
    <property type="match status" value="1"/>
</dbReference>
<dbReference type="FunFam" id="1.20.1560.10:FF:000011">
    <property type="entry name" value="Multidrug ABC transporter ATP-binding protein"/>
    <property type="match status" value="1"/>
</dbReference>
<feature type="domain" description="ABC transmembrane type-1" evidence="11">
    <location>
        <begin position="36"/>
        <end position="324"/>
    </location>
</feature>
<evidence type="ECO:0000256" key="3">
    <source>
        <dbReference type="ARBA" id="ARBA00022475"/>
    </source>
</evidence>
<keyword evidence="13" id="KW-1185">Reference proteome</keyword>
<dbReference type="InterPro" id="IPR036640">
    <property type="entry name" value="ABC1_TM_sf"/>
</dbReference>
<dbReference type="PANTHER" id="PTHR43394:SF1">
    <property type="entry name" value="ATP-BINDING CASSETTE SUB-FAMILY B MEMBER 10, MITOCHONDRIAL"/>
    <property type="match status" value="1"/>
</dbReference>
<evidence type="ECO:0000256" key="7">
    <source>
        <dbReference type="ARBA" id="ARBA00022989"/>
    </source>
</evidence>
<dbReference type="InterPro" id="IPR017871">
    <property type="entry name" value="ABC_transporter-like_CS"/>
</dbReference>
<evidence type="ECO:0000256" key="5">
    <source>
        <dbReference type="ARBA" id="ARBA00022741"/>
    </source>
</evidence>
<gene>
    <name evidence="12" type="ORF">bsdcttw_38280</name>
</gene>
<dbReference type="InterPro" id="IPR011527">
    <property type="entry name" value="ABC1_TM_dom"/>
</dbReference>
<feature type="transmembrane region" description="Helical" evidence="9">
    <location>
        <begin position="275"/>
        <end position="302"/>
    </location>
</feature>
<dbReference type="Pfam" id="PF00664">
    <property type="entry name" value="ABC_membrane"/>
    <property type="match status" value="1"/>
</dbReference>
<dbReference type="GO" id="GO:0015421">
    <property type="term" value="F:ABC-type oligopeptide transporter activity"/>
    <property type="evidence" value="ECO:0007669"/>
    <property type="project" value="TreeGrafter"/>
</dbReference>
<dbReference type="SUPFAM" id="SSF90123">
    <property type="entry name" value="ABC transporter transmembrane region"/>
    <property type="match status" value="1"/>
</dbReference>
<evidence type="ECO:0000259" key="10">
    <source>
        <dbReference type="PROSITE" id="PS50893"/>
    </source>
</evidence>
<dbReference type="Proteomes" id="UP000515703">
    <property type="component" value="Chromosome"/>
</dbReference>
<keyword evidence="3" id="KW-1003">Cell membrane</keyword>
<dbReference type="PROSITE" id="PS50893">
    <property type="entry name" value="ABC_TRANSPORTER_2"/>
    <property type="match status" value="1"/>
</dbReference>
<dbReference type="CDD" id="cd18547">
    <property type="entry name" value="ABC_6TM_Tm288_like"/>
    <property type="match status" value="1"/>
</dbReference>
<comment type="subcellular location">
    <subcellularLocation>
        <location evidence="1">Cell membrane</location>
        <topology evidence="1">Multi-pass membrane protein</topology>
    </subcellularLocation>
</comment>
<feature type="transmembrane region" description="Helical" evidence="9">
    <location>
        <begin position="157"/>
        <end position="176"/>
    </location>
</feature>
<feature type="transmembrane region" description="Helical" evidence="9">
    <location>
        <begin position="30"/>
        <end position="55"/>
    </location>
</feature>
<evidence type="ECO:0000256" key="4">
    <source>
        <dbReference type="ARBA" id="ARBA00022692"/>
    </source>
</evidence>
<organism evidence="12 13">
    <name type="scientific">Anaerocolumna chitinilytica</name>
    <dbReference type="NCBI Taxonomy" id="1727145"/>
    <lineage>
        <taxon>Bacteria</taxon>
        <taxon>Bacillati</taxon>
        <taxon>Bacillota</taxon>
        <taxon>Clostridia</taxon>
        <taxon>Lachnospirales</taxon>
        <taxon>Lachnospiraceae</taxon>
        <taxon>Anaerocolumna</taxon>
    </lineage>
</organism>
<dbReference type="GO" id="GO:0016887">
    <property type="term" value="F:ATP hydrolysis activity"/>
    <property type="evidence" value="ECO:0007669"/>
    <property type="project" value="InterPro"/>
</dbReference>
<reference evidence="12 13" key="2">
    <citation type="submission" date="2020-08" db="EMBL/GenBank/DDBJ databases">
        <authorList>
            <person name="Ueki A."/>
            <person name="Tonouchi A."/>
        </authorList>
    </citation>
    <scope>NUCLEOTIDE SEQUENCE [LARGE SCALE GENOMIC DNA]</scope>
    <source>
        <strain evidence="12 13">CTTW</strain>
    </source>
</reference>
<dbReference type="CDD" id="cd03254">
    <property type="entry name" value="ABCC_Glucan_exporter_like"/>
    <property type="match status" value="1"/>
</dbReference>
<dbReference type="KEGG" id="acht:bsdcttw_38280"/>
<dbReference type="Gene3D" id="1.20.1560.10">
    <property type="entry name" value="ABC transporter type 1, transmembrane domain"/>
    <property type="match status" value="1"/>
</dbReference>
<dbReference type="InterPro" id="IPR039421">
    <property type="entry name" value="Type_1_exporter"/>
</dbReference>
<dbReference type="PROSITE" id="PS00211">
    <property type="entry name" value="ABC_TRANSPORTER_1"/>
    <property type="match status" value="1"/>
</dbReference>
<dbReference type="SUPFAM" id="SSF52540">
    <property type="entry name" value="P-loop containing nucleoside triphosphate hydrolases"/>
    <property type="match status" value="1"/>
</dbReference>
<keyword evidence="5" id="KW-0547">Nucleotide-binding</keyword>
<proteinExistence type="predicted"/>
<feature type="transmembrane region" description="Helical" evidence="9">
    <location>
        <begin position="182"/>
        <end position="200"/>
    </location>
</feature>
<dbReference type="InterPro" id="IPR003593">
    <property type="entry name" value="AAA+_ATPase"/>
</dbReference>
<dbReference type="AlphaFoldDB" id="A0A7I8DST9"/>
<dbReference type="EMBL" id="AP023368">
    <property type="protein sequence ID" value="BCK00788.1"/>
    <property type="molecule type" value="Genomic_DNA"/>
</dbReference>
<accession>A0A7I8DST9</accession>
<feature type="domain" description="ABC transporter" evidence="10">
    <location>
        <begin position="390"/>
        <end position="624"/>
    </location>
</feature>
<keyword evidence="2" id="KW-0813">Transport</keyword>
<name>A0A7I8DST9_9FIRM</name>
<keyword evidence="4 9" id="KW-0812">Transmembrane</keyword>
<dbReference type="PANTHER" id="PTHR43394">
    <property type="entry name" value="ATP-DEPENDENT PERMEASE MDL1, MITOCHONDRIAL"/>
    <property type="match status" value="1"/>
</dbReference>
<dbReference type="InterPro" id="IPR003439">
    <property type="entry name" value="ABC_transporter-like_ATP-bd"/>
</dbReference>
<evidence type="ECO:0000256" key="1">
    <source>
        <dbReference type="ARBA" id="ARBA00004651"/>
    </source>
</evidence>
<dbReference type="PROSITE" id="PS50929">
    <property type="entry name" value="ABC_TM1F"/>
    <property type="match status" value="1"/>
</dbReference>
<protein>
    <submittedName>
        <fullName evidence="12">ABC transporter</fullName>
    </submittedName>
</protein>
<dbReference type="GO" id="GO:0005886">
    <property type="term" value="C:plasma membrane"/>
    <property type="evidence" value="ECO:0007669"/>
    <property type="project" value="UniProtKB-SubCell"/>
</dbReference>
<dbReference type="FunFam" id="3.40.50.300:FF:000287">
    <property type="entry name" value="Multidrug ABC transporter ATP-binding protein"/>
    <property type="match status" value="1"/>
</dbReference>
<keyword evidence="8 9" id="KW-0472">Membrane</keyword>
<dbReference type="SMART" id="SM00382">
    <property type="entry name" value="AAA"/>
    <property type="match status" value="1"/>
</dbReference>
<evidence type="ECO:0000313" key="13">
    <source>
        <dbReference type="Proteomes" id="UP000515703"/>
    </source>
</evidence>
<sequence length="629" mass="69941">MKKGKAVRPGSRPENAGKTLKRIFQYMSKYHLQLGLVLVGIAVSSVAQIMGTAYLKKIVDGYLTPMLKQYDAVLFAGFIKTLLIMAGIYLTGVVSTYIYSRVMLNIATGTLYRIRTDLFRKMESLPVKYFDTHAHGDIMSRYTNDTDTLRELFSNTVANFIASAISVTGVFIMMLYLSWQLAILVVLMVMVMIVIIKTIGKRSGARFKEQQKYLGEVNGYIEEMFEGQRVVKVFCYEKQAKENFEKINGKLCEAATNANASASVLMPIMGNLSHILYAITAIFGGILSISGHLTIGAVVAFLQYTRNFSMPITQMSQQFNSILAALAGAERIFNMIDETPEIDDGYVTLVNAREDESGNLVETKDKTGIWAWKHPHKDKTVSLTRVKGEVDFDNVTFGYNEEKTVLNGVSLYAKVGQKIAFVGSTGAGKTTITNLINRFYDVPDGKIRYDGININKIKKDDLRRSLAMVLQDSHLFTGTVMENIRYGKPDATEEEIITAAKLANAHSFIKHLPKGYDTLLTADGANLSQGQRQLLTIARAAVADPPVLILDEATSSIDTRTEALIEKGMDRLMEGRTVFVIAHRLSTVRNSHAIMVLENGEIIERGNHDGLIGQKGKYYQLYTGMFELS</sequence>
<evidence type="ECO:0000256" key="6">
    <source>
        <dbReference type="ARBA" id="ARBA00022840"/>
    </source>
</evidence>
<evidence type="ECO:0000256" key="9">
    <source>
        <dbReference type="SAM" id="Phobius"/>
    </source>
</evidence>
<feature type="transmembrane region" description="Helical" evidence="9">
    <location>
        <begin position="75"/>
        <end position="99"/>
    </location>
</feature>
<keyword evidence="7 9" id="KW-1133">Transmembrane helix</keyword>